<evidence type="ECO:0000256" key="3">
    <source>
        <dbReference type="SAM" id="MobiDB-lite"/>
    </source>
</evidence>
<accession>A0ABD0C3N4</accession>
<dbReference type="RefSeq" id="WP_338187773.1">
    <property type="nucleotide sequence ID" value="NZ_BTFQ01000038.1"/>
</dbReference>
<dbReference type="InterPro" id="IPR024968">
    <property type="entry name" value="SlpA_C_lactobacillus"/>
</dbReference>
<reference evidence="8 9" key="2">
    <citation type="journal article" date="2024" name="Int. J. Syst. Evol. Microbiol.">
        <title>Proposal of Lactobacillus amylovorus subsp. animalis subsp. nov. and an emended description of Lactobacillus amylovorus.</title>
        <authorList>
            <person name="Yamane K."/>
            <person name="Tanizawa Y."/>
            <person name="Kobayashi H."/>
            <person name="Kamizono T."/>
            <person name="Kojima Y."/>
            <person name="Takagi H."/>
            <person name="Tohno M."/>
        </authorList>
    </citation>
    <scope>NUCLEOTIDE SEQUENCE [LARGE SCALE GENOMIC DNA]</scope>
    <source>
        <strain evidence="7 8">BF125</strain>
        <strain evidence="6 9">BF186</strain>
    </source>
</reference>
<evidence type="ECO:0000256" key="4">
    <source>
        <dbReference type="SAM" id="SignalP"/>
    </source>
</evidence>
<reference evidence="6" key="1">
    <citation type="submission" date="2023-06" db="EMBL/GenBank/DDBJ databases">
        <authorList>
            <person name="Tohno M."/>
            <person name="Tanizawa Y."/>
        </authorList>
    </citation>
    <scope>NUCLEOTIDE SEQUENCE</scope>
    <source>
        <strain evidence="7">BF125</strain>
        <strain evidence="6">BF186</strain>
    </source>
</reference>
<dbReference type="PANTHER" id="PTHR23160">
    <property type="entry name" value="SYNAPTONEMAL COMPLEX PROTEIN-RELATED"/>
    <property type="match status" value="1"/>
</dbReference>
<feature type="signal peptide" evidence="4">
    <location>
        <begin position="1"/>
        <end position="23"/>
    </location>
</feature>
<dbReference type="EMBL" id="BTFQ01000038">
    <property type="protein sequence ID" value="GMM13892.1"/>
    <property type="molecule type" value="Genomic_DNA"/>
</dbReference>
<sequence length="981" mass="108943">MNKKIKVTSIAAAALASLVLANANLNNEVKADTKPVNATTKAQTPEEAAQANIDSAKKNVETEQGNVDKAKGDLDQAKKNAEKPDADYKTQSDKVDGLKGTADEKNKALTNAQDKEKKAQALVDEANDPAKVQAANDAVTKQEGVVKNANDAKTAADQAVTDKQNKITKLGKDIESGTKDVEKKTIAKEQADQVVQNTEDVLKGTGITEAKDAVDTYQGNVDKLTKNIGHNQGVLEHNQDVLKGNQDKLKDINKNLDQAKKDTQAAQTKLTTDQDILNQKNPDLKKAKDLANTAAGFFKSLAEDQSLTDEQREDAKTAYGILMNDGKFQNVKLTWYHPDQQLGKDGDATSLAEMKNALNDLDALVNVRNSYKLRIPKVSLTAMAVAMMSSDYLLTHNFDHPINHPENGPFFSDEEDIAYDGCQVPLYMSEQNYIDDLINEHPEYAKYRYDTGNLTYDQWNKNNSFWEKHGLILYGGGDKVIGHYISMVNPYQDRIGMANAGVASSTDIFSELQYKEVYDPVHSTNDEEDYNYVVSGVKDDPKYGFTIDQYKDLVNSYVANPEKASFVQTAQAAANSAQGVVDNDREDYKHKLNDIQKPLEDQVEKFNKAIQDTQDAIKRINKQISDDQSDLLTQKDNLKQATDRYKTLTASQDEKVKNYKAAVKTQKEAETALNNANETLAQAKKDLTQAQKDLPTLKQTATEKGNTAKDAQTKLDDLKQHVEDLKNAATILANAKQAVTAAQTAYDTAKKNYDDANKVLNGDLKTNKDAADAKVTAAQNAYDEAVAKLQTAKDALAKAQQALQDILDAEYAQSIITSGPVETKKTDTQEPVKTPETKTNDISTASKKIRLTHNAFIYDKHGKVVRKGLHIKWIKRDKLVKVLKNAKIIKINGKRYYQIGKNKFVKVANFEVITHSVHFKARIKGSKNNRAYNRAGKFNKHYARPNHTYTFNEKAKINDKTYYKIAGTNNWIPAKKLALKK</sequence>
<feature type="domain" description="S-layer protein C-terminal" evidence="5">
    <location>
        <begin position="845"/>
        <end position="908"/>
    </location>
</feature>
<evidence type="ECO:0000313" key="7">
    <source>
        <dbReference type="EMBL" id="GMM15723.1"/>
    </source>
</evidence>
<dbReference type="EMBL" id="BTFR01000013">
    <property type="protein sequence ID" value="GMM15723.1"/>
    <property type="molecule type" value="Genomic_DNA"/>
</dbReference>
<protein>
    <recommendedName>
        <fullName evidence="5">S-layer protein C-terminal domain-containing protein</fullName>
    </recommendedName>
</protein>
<evidence type="ECO:0000259" key="5">
    <source>
        <dbReference type="Pfam" id="PF03217"/>
    </source>
</evidence>
<dbReference type="Proteomes" id="UP001346800">
    <property type="component" value="Unassembled WGS sequence"/>
</dbReference>
<dbReference type="Proteomes" id="UP001332503">
    <property type="component" value="Unassembled WGS sequence"/>
</dbReference>
<feature type="coiled-coil region" evidence="2">
    <location>
        <begin position="207"/>
        <end position="269"/>
    </location>
</feature>
<keyword evidence="8" id="KW-1185">Reference proteome</keyword>
<gene>
    <name evidence="7" type="ORF">LABF125_08560</name>
    <name evidence="6" type="ORF">LABF186_10070</name>
</gene>
<feature type="coiled-coil region" evidence="2">
    <location>
        <begin position="659"/>
        <end position="809"/>
    </location>
</feature>
<keyword evidence="1 2" id="KW-0175">Coiled coil</keyword>
<evidence type="ECO:0000313" key="9">
    <source>
        <dbReference type="Proteomes" id="UP001346800"/>
    </source>
</evidence>
<comment type="caution">
    <text evidence="6">The sequence shown here is derived from an EMBL/GenBank/DDBJ whole genome shotgun (WGS) entry which is preliminary data.</text>
</comment>
<name>A0ABD0C3N4_LACAM</name>
<evidence type="ECO:0000313" key="8">
    <source>
        <dbReference type="Proteomes" id="UP001332503"/>
    </source>
</evidence>
<feature type="region of interest" description="Disordered" evidence="3">
    <location>
        <begin position="32"/>
        <end position="101"/>
    </location>
</feature>
<evidence type="ECO:0000313" key="6">
    <source>
        <dbReference type="EMBL" id="GMM13892.1"/>
    </source>
</evidence>
<dbReference type="AlphaFoldDB" id="A0ABD0C3N4"/>
<dbReference type="Gene3D" id="1.20.120.330">
    <property type="entry name" value="Nucleotidyltransferases domain 2"/>
    <property type="match status" value="1"/>
</dbReference>
<evidence type="ECO:0000256" key="1">
    <source>
        <dbReference type="ARBA" id="ARBA00023054"/>
    </source>
</evidence>
<dbReference type="Pfam" id="PF03217">
    <property type="entry name" value="SlpA"/>
    <property type="match status" value="1"/>
</dbReference>
<feature type="compositionally biased region" description="Basic and acidic residues" evidence="3">
    <location>
        <begin position="55"/>
        <end position="101"/>
    </location>
</feature>
<proteinExistence type="predicted"/>
<dbReference type="PANTHER" id="PTHR23160:SF19">
    <property type="entry name" value="MYOSIN HEAVY CHAIN-RELATED PROTEIN"/>
    <property type="match status" value="1"/>
</dbReference>
<keyword evidence="4" id="KW-0732">Signal</keyword>
<organism evidence="6 9">
    <name type="scientific">Lactobacillus amylovorus subsp. animalium</name>
    <dbReference type="NCBI Taxonomy" id="3378536"/>
    <lineage>
        <taxon>Bacteria</taxon>
        <taxon>Bacillati</taxon>
        <taxon>Bacillota</taxon>
        <taxon>Bacilli</taxon>
        <taxon>Lactobacillales</taxon>
        <taxon>Lactobacillaceae</taxon>
        <taxon>Lactobacillus</taxon>
    </lineage>
</organism>
<feature type="chain" id="PRO_5044722516" description="S-layer protein C-terminal domain-containing protein" evidence="4">
    <location>
        <begin position="24"/>
        <end position="981"/>
    </location>
</feature>
<evidence type="ECO:0000256" key="2">
    <source>
        <dbReference type="SAM" id="Coils"/>
    </source>
</evidence>